<dbReference type="Pfam" id="PF01478">
    <property type="entry name" value="Peptidase_A24"/>
    <property type="match status" value="1"/>
</dbReference>
<keyword evidence="2" id="KW-1133">Transmembrane helix</keyword>
<proteinExistence type="inferred from homology"/>
<feature type="transmembrane region" description="Helical" evidence="2">
    <location>
        <begin position="98"/>
        <end position="116"/>
    </location>
</feature>
<keyword evidence="5" id="KW-1185">Reference proteome</keyword>
<feature type="transmembrane region" description="Helical" evidence="2">
    <location>
        <begin position="43"/>
        <end position="64"/>
    </location>
</feature>
<evidence type="ECO:0000256" key="1">
    <source>
        <dbReference type="ARBA" id="ARBA00005801"/>
    </source>
</evidence>
<feature type="transmembrane region" description="Helical" evidence="2">
    <location>
        <begin position="166"/>
        <end position="183"/>
    </location>
</feature>
<organism evidence="4 5">
    <name type="scientific">Amycolatopsis thermalba</name>
    <dbReference type="NCBI Taxonomy" id="944492"/>
    <lineage>
        <taxon>Bacteria</taxon>
        <taxon>Bacillati</taxon>
        <taxon>Actinomycetota</taxon>
        <taxon>Actinomycetes</taxon>
        <taxon>Pseudonocardiales</taxon>
        <taxon>Pseudonocardiaceae</taxon>
        <taxon>Amycolatopsis</taxon>
    </lineage>
</organism>
<gene>
    <name evidence="4" type="ORF">L1857_23675</name>
</gene>
<evidence type="ECO:0000256" key="2">
    <source>
        <dbReference type="SAM" id="Phobius"/>
    </source>
</evidence>
<keyword evidence="2" id="KW-0812">Transmembrane</keyword>
<accession>A0ABY4NZX0</accession>
<feature type="domain" description="Prepilin type IV endopeptidase peptidase" evidence="3">
    <location>
        <begin position="58"/>
        <end position="158"/>
    </location>
</feature>
<evidence type="ECO:0000313" key="4">
    <source>
        <dbReference type="EMBL" id="UQS25593.1"/>
    </source>
</evidence>
<keyword evidence="2" id="KW-0472">Membrane</keyword>
<dbReference type="InterPro" id="IPR050882">
    <property type="entry name" value="Prepilin_peptidase/N-MTase"/>
</dbReference>
<dbReference type="PANTHER" id="PTHR30487:SF0">
    <property type="entry name" value="PREPILIN LEADER PEPTIDASE_N-METHYLTRANSFERASE-RELATED"/>
    <property type="match status" value="1"/>
</dbReference>
<dbReference type="EMBL" id="CP091196">
    <property type="protein sequence ID" value="UQS25593.1"/>
    <property type="molecule type" value="Genomic_DNA"/>
</dbReference>
<name>A0ABY4NZX0_9PSEU</name>
<feature type="transmembrane region" description="Helical" evidence="2">
    <location>
        <begin position="128"/>
        <end position="160"/>
    </location>
</feature>
<evidence type="ECO:0000259" key="3">
    <source>
        <dbReference type="Pfam" id="PF01478"/>
    </source>
</evidence>
<comment type="similarity">
    <text evidence="1">Belongs to the peptidase A24 family.</text>
</comment>
<dbReference type="Gene3D" id="1.20.120.1220">
    <property type="match status" value="1"/>
</dbReference>
<sequence>MNWGIVAALGAAGATVGAGTASLLRRADAPVPAAVVVLGTGAAWAGLATVAPAWTAFVLAALAVPLIAADLRHRRLPDVLTLPAYPLFVGVAPDPAKALAAAAVFGGAHLAVHLLAPHAMGAGDVKLAGALGAALGSAGWLALPVAVVLAALITAVLAATRRWPDGVPHGPGLLAAAITLVLIRPG</sequence>
<dbReference type="InterPro" id="IPR000045">
    <property type="entry name" value="Prepilin_IV_endopep_pep"/>
</dbReference>
<reference evidence="4" key="1">
    <citation type="submission" date="2022-01" db="EMBL/GenBank/DDBJ databases">
        <title>PSI-footprinting approach for the identification of protein synthesis inhibitor producers.</title>
        <authorList>
            <person name="Handel F."/>
            <person name="Kulik A."/>
            <person name="Wex K.W."/>
            <person name="Berscheid A."/>
            <person name="Saur J.S."/>
            <person name="Winkler A."/>
            <person name="Wibberg D."/>
            <person name="Kalinowski J."/>
            <person name="Broetz-Oesterhelt H."/>
            <person name="Mast Y."/>
        </authorList>
    </citation>
    <scope>NUCLEOTIDE SEQUENCE</scope>
    <source>
        <strain evidence="4">KNN 49.3e</strain>
    </source>
</reference>
<protein>
    <submittedName>
        <fullName evidence="4">A24 family peptidase</fullName>
    </submittedName>
</protein>
<evidence type="ECO:0000313" key="5">
    <source>
        <dbReference type="Proteomes" id="UP000830158"/>
    </source>
</evidence>
<dbReference type="Proteomes" id="UP000830158">
    <property type="component" value="Chromosome"/>
</dbReference>
<dbReference type="PANTHER" id="PTHR30487">
    <property type="entry name" value="TYPE 4 PREPILIN-LIKE PROTEINS LEADER PEPTIDE-PROCESSING ENZYME"/>
    <property type="match status" value="1"/>
</dbReference>